<accession>A0A1T4LSP0</accession>
<protein>
    <submittedName>
        <fullName evidence="1">Uncharacterized protein</fullName>
    </submittedName>
</protein>
<evidence type="ECO:0000313" key="1">
    <source>
        <dbReference type="EMBL" id="SJZ57538.1"/>
    </source>
</evidence>
<dbReference type="AlphaFoldDB" id="A0A1T4LSP0"/>
<keyword evidence="2" id="KW-1185">Reference proteome</keyword>
<sequence length="104" mass="11680">MSLLFPRTQSRARHQSFLVAKVPARVFLKATNQGFDFRQFFAVCNKFGEFVGHGEQAPMLLIDGVISGFDTGVPIEKRHVSPTKSPTAPCWTVCRRVSLKSHYP</sequence>
<evidence type="ECO:0000313" key="2">
    <source>
        <dbReference type="Proteomes" id="UP000190135"/>
    </source>
</evidence>
<name>A0A1T4LSP0_9HYPH</name>
<dbReference type="Proteomes" id="UP000190135">
    <property type="component" value="Unassembled WGS sequence"/>
</dbReference>
<reference evidence="1 2" key="1">
    <citation type="submission" date="2017-02" db="EMBL/GenBank/DDBJ databases">
        <authorList>
            <person name="Peterson S.W."/>
        </authorList>
    </citation>
    <scope>NUCLEOTIDE SEQUENCE [LARGE SCALE GENOMIC DNA]</scope>
    <source>
        <strain evidence="1 2">USBA 369</strain>
    </source>
</reference>
<dbReference type="EMBL" id="FUXL01000001">
    <property type="protein sequence ID" value="SJZ57538.1"/>
    <property type="molecule type" value="Genomic_DNA"/>
</dbReference>
<proteinExistence type="predicted"/>
<dbReference type="STRING" id="1365950.SAMN05428963_101348"/>
<organism evidence="1 2">
    <name type="scientific">Consotaella salsifontis</name>
    <dbReference type="NCBI Taxonomy" id="1365950"/>
    <lineage>
        <taxon>Bacteria</taxon>
        <taxon>Pseudomonadati</taxon>
        <taxon>Pseudomonadota</taxon>
        <taxon>Alphaproteobacteria</taxon>
        <taxon>Hyphomicrobiales</taxon>
        <taxon>Aurantimonadaceae</taxon>
        <taxon>Consotaella</taxon>
    </lineage>
</organism>
<gene>
    <name evidence="1" type="ORF">SAMN05428963_101348</name>
</gene>